<sequence>MFSGKASEPPPTRGGDILSCPNLATRASQIILRKKLVDSSPPHPPRVLRESMILFEARRASCADIGNGDHQGWLLHKTRSHSIFQSSSTWVKRWCIIKHRGFYVFKDSEITSKADTIISMKAFKVCEAPFVKSKPLWIHDAENASLSVHEHLDDIIYFISLLDEYHEFESDVSEDDSDDDDDLRVITRNIKDSSVTLDGSDKTRRRRTAISGDWRSTVNDEDLQRYMELSTKLKSLQRTLKAKEDDLEVIEREMLAALQRRRISDVDNPSQPSIPNRSLPHQNENNT</sequence>
<dbReference type="InterPro" id="IPR051566">
    <property type="entry name" value="CNKSR"/>
</dbReference>
<name>A0AA88Y2T7_PINIB</name>
<proteinExistence type="predicted"/>
<evidence type="ECO:0000313" key="3">
    <source>
        <dbReference type="EMBL" id="KAK3097295.1"/>
    </source>
</evidence>
<evidence type="ECO:0000256" key="1">
    <source>
        <dbReference type="SAM" id="Coils"/>
    </source>
</evidence>
<keyword evidence="4" id="KW-1185">Reference proteome</keyword>
<dbReference type="InterPro" id="IPR011993">
    <property type="entry name" value="PH-like_dom_sf"/>
</dbReference>
<feature type="coiled-coil region" evidence="1">
    <location>
        <begin position="226"/>
        <end position="260"/>
    </location>
</feature>
<accession>A0AA88Y2T7</accession>
<protein>
    <recommendedName>
        <fullName evidence="5">PH domain-containing protein</fullName>
    </recommendedName>
</protein>
<dbReference type="AlphaFoldDB" id="A0AA88Y2T7"/>
<dbReference type="EMBL" id="VSWD01000007">
    <property type="protein sequence ID" value="KAK3097295.1"/>
    <property type="molecule type" value="Genomic_DNA"/>
</dbReference>
<feature type="compositionally biased region" description="Polar residues" evidence="2">
    <location>
        <begin position="267"/>
        <end position="287"/>
    </location>
</feature>
<dbReference type="PANTHER" id="PTHR12844">
    <property type="entry name" value="CONNECTOR ENCHANCER OF KINASE SUPPRESSOR OF RAS"/>
    <property type="match status" value="1"/>
</dbReference>
<evidence type="ECO:0000313" key="4">
    <source>
        <dbReference type="Proteomes" id="UP001186944"/>
    </source>
</evidence>
<feature type="region of interest" description="Disordered" evidence="2">
    <location>
        <begin position="261"/>
        <end position="287"/>
    </location>
</feature>
<comment type="caution">
    <text evidence="3">The sequence shown here is derived from an EMBL/GenBank/DDBJ whole genome shotgun (WGS) entry which is preliminary data.</text>
</comment>
<dbReference type="Proteomes" id="UP001186944">
    <property type="component" value="Unassembled WGS sequence"/>
</dbReference>
<dbReference type="SUPFAM" id="SSF50729">
    <property type="entry name" value="PH domain-like"/>
    <property type="match status" value="1"/>
</dbReference>
<reference evidence="3" key="1">
    <citation type="submission" date="2019-08" db="EMBL/GenBank/DDBJ databases">
        <title>The improved chromosome-level genome for the pearl oyster Pinctada fucata martensii using PacBio sequencing and Hi-C.</title>
        <authorList>
            <person name="Zheng Z."/>
        </authorList>
    </citation>
    <scope>NUCLEOTIDE SEQUENCE</scope>
    <source>
        <strain evidence="3">ZZ-2019</strain>
        <tissue evidence="3">Adductor muscle</tissue>
    </source>
</reference>
<gene>
    <name evidence="3" type="ORF">FSP39_008431</name>
</gene>
<dbReference type="PANTHER" id="PTHR12844:SF42">
    <property type="entry name" value="CONNECTOR ENHANCER OF KSR PROTEIN CNK"/>
    <property type="match status" value="1"/>
</dbReference>
<keyword evidence="1" id="KW-0175">Coiled coil</keyword>
<evidence type="ECO:0000256" key="2">
    <source>
        <dbReference type="SAM" id="MobiDB-lite"/>
    </source>
</evidence>
<organism evidence="3 4">
    <name type="scientific">Pinctada imbricata</name>
    <name type="common">Atlantic pearl-oyster</name>
    <name type="synonym">Pinctada martensii</name>
    <dbReference type="NCBI Taxonomy" id="66713"/>
    <lineage>
        <taxon>Eukaryota</taxon>
        <taxon>Metazoa</taxon>
        <taxon>Spiralia</taxon>
        <taxon>Lophotrochozoa</taxon>
        <taxon>Mollusca</taxon>
        <taxon>Bivalvia</taxon>
        <taxon>Autobranchia</taxon>
        <taxon>Pteriomorphia</taxon>
        <taxon>Pterioida</taxon>
        <taxon>Pterioidea</taxon>
        <taxon>Pteriidae</taxon>
        <taxon>Pinctada</taxon>
    </lineage>
</organism>
<dbReference type="Gene3D" id="2.30.29.30">
    <property type="entry name" value="Pleckstrin-homology domain (PH domain)/Phosphotyrosine-binding domain (PTB)"/>
    <property type="match status" value="1"/>
</dbReference>
<evidence type="ECO:0008006" key="5">
    <source>
        <dbReference type="Google" id="ProtNLM"/>
    </source>
</evidence>